<dbReference type="AlphaFoldDB" id="A0A3S9VP44"/>
<dbReference type="Pfam" id="PF05222">
    <property type="entry name" value="AlaDh_PNT_N"/>
    <property type="match status" value="1"/>
</dbReference>
<evidence type="ECO:0000313" key="7">
    <source>
        <dbReference type="Proteomes" id="UP000270673"/>
    </source>
</evidence>
<feature type="domain" description="Alanine dehydrogenase/pyridine nucleotide transhydrogenase N-terminal" evidence="5">
    <location>
        <begin position="36"/>
        <end position="169"/>
    </location>
</feature>
<dbReference type="EC" id="1.4.1.1" evidence="2"/>
<accession>A0A3S9VP44</accession>
<protein>
    <recommendedName>
        <fullName evidence="2">alanine dehydrogenase</fullName>
        <ecNumber evidence="2">1.4.1.1</ecNumber>
    </recommendedName>
</protein>
<dbReference type="CDD" id="cd05305">
    <property type="entry name" value="L-AlaDH"/>
    <property type="match status" value="1"/>
</dbReference>
<dbReference type="SUPFAM" id="SSF51735">
    <property type="entry name" value="NAD(P)-binding Rossmann-fold domains"/>
    <property type="match status" value="1"/>
</dbReference>
<evidence type="ECO:0000259" key="5">
    <source>
        <dbReference type="SMART" id="SM01003"/>
    </source>
</evidence>
<dbReference type="GO" id="GO:0000286">
    <property type="term" value="F:alanine dehydrogenase activity"/>
    <property type="evidence" value="ECO:0007669"/>
    <property type="project" value="UniProtKB-EC"/>
</dbReference>
<dbReference type="EMBL" id="CP032819">
    <property type="protein sequence ID" value="AZS28326.1"/>
    <property type="molecule type" value="Genomic_DNA"/>
</dbReference>
<evidence type="ECO:0000259" key="4">
    <source>
        <dbReference type="SMART" id="SM01002"/>
    </source>
</evidence>
<dbReference type="SMART" id="SM01003">
    <property type="entry name" value="AlaDh_PNT_N"/>
    <property type="match status" value="1"/>
</dbReference>
<dbReference type="GO" id="GO:0042853">
    <property type="term" value="P:L-alanine catabolic process"/>
    <property type="evidence" value="ECO:0007669"/>
    <property type="project" value="InterPro"/>
</dbReference>
<dbReference type="SUPFAM" id="SSF52283">
    <property type="entry name" value="Formate/glycerate dehydrogenase catalytic domain-like"/>
    <property type="match status" value="1"/>
</dbReference>
<dbReference type="Proteomes" id="UP000270673">
    <property type="component" value="Chromosome"/>
</dbReference>
<dbReference type="InterPro" id="IPR007698">
    <property type="entry name" value="AlaDH/PNT_NAD(H)-bd"/>
</dbReference>
<evidence type="ECO:0000313" key="6">
    <source>
        <dbReference type="EMBL" id="AZS28326.1"/>
    </source>
</evidence>
<feature type="domain" description="Alanine dehydrogenase/pyridine nucleotide transhydrogenase NAD(H)-binding" evidence="4">
    <location>
        <begin position="181"/>
        <end position="329"/>
    </location>
</feature>
<evidence type="ECO:0000256" key="3">
    <source>
        <dbReference type="ARBA" id="ARBA00023002"/>
    </source>
</evidence>
<dbReference type="OrthoDB" id="9804592at2"/>
<dbReference type="KEGG" id="buy:D8S85_01330"/>
<dbReference type="PANTHER" id="PTHR42795:SF1">
    <property type="entry name" value="ALANINE DEHYDROGENASE"/>
    <property type="match status" value="1"/>
</dbReference>
<keyword evidence="3" id="KW-0560">Oxidoreductase</keyword>
<organism evidence="6 7">
    <name type="scientific">Butyricimonas faecalis</name>
    <dbReference type="NCBI Taxonomy" id="2093856"/>
    <lineage>
        <taxon>Bacteria</taxon>
        <taxon>Pseudomonadati</taxon>
        <taxon>Bacteroidota</taxon>
        <taxon>Bacteroidia</taxon>
        <taxon>Bacteroidales</taxon>
        <taxon>Odoribacteraceae</taxon>
        <taxon>Butyricimonas</taxon>
    </lineage>
</organism>
<dbReference type="InterPro" id="IPR007886">
    <property type="entry name" value="AlaDH/PNT_N"/>
</dbReference>
<dbReference type="GO" id="GO:0005886">
    <property type="term" value="C:plasma membrane"/>
    <property type="evidence" value="ECO:0007669"/>
    <property type="project" value="TreeGrafter"/>
</dbReference>
<sequence>MDNSGKLSGAQIDREWFLYQEKEVFAEYRQKRLTIGLPNETERRENRVCLTPEAVSVMVDMGHTIMVQRGAGEAAHYHDREYADAGAQMVDTCEEVYTADIILKPTPVTQGDVEMMHDRQVILSPIELFELRKEAVVEMMQKKVTAVGFDILKDENGGYPVVQMMSEISGSSAIMIASEYLSNSREGKGILLGGVTGITPAEVVILGAGTLGEYAARTALALGAEVKVFDHSLERLRRINHCLGQRVYTSVFHKPVLERALLSADVLIGALRFFDDDLGVTVSEEQVRLMKQGAVIVDMSIGHGGCIETSGPTTHENPTYVYNGVIHYCVPNVPSRVARTASIAYSNLFTPLFDKISQTGGFNAAIKNDKGLRHGVYVYNGVLTKRVIADRYGLVSRDIDLLLAAF</sequence>
<evidence type="ECO:0000256" key="1">
    <source>
        <dbReference type="ARBA" id="ARBA00005689"/>
    </source>
</evidence>
<name>A0A3S9VP44_9BACT</name>
<evidence type="ECO:0000256" key="2">
    <source>
        <dbReference type="ARBA" id="ARBA00012897"/>
    </source>
</evidence>
<dbReference type="InterPro" id="IPR036291">
    <property type="entry name" value="NAD(P)-bd_dom_sf"/>
</dbReference>
<gene>
    <name evidence="6" type="ORF">D8S85_01330</name>
</gene>
<dbReference type="PANTHER" id="PTHR42795">
    <property type="entry name" value="ALANINE DEHYDROGENASE"/>
    <property type="match status" value="1"/>
</dbReference>
<comment type="similarity">
    <text evidence="1">Belongs to the AlaDH/PNT family.</text>
</comment>
<proteinExistence type="inferred from homology"/>
<dbReference type="RefSeq" id="WP_106624466.1">
    <property type="nucleotide sequence ID" value="NZ_CP032819.1"/>
</dbReference>
<dbReference type="Pfam" id="PF01262">
    <property type="entry name" value="AlaDh_PNT_C"/>
    <property type="match status" value="1"/>
</dbReference>
<dbReference type="Gene3D" id="3.40.50.720">
    <property type="entry name" value="NAD(P)-binding Rossmann-like Domain"/>
    <property type="match status" value="2"/>
</dbReference>
<keyword evidence="7" id="KW-1185">Reference proteome</keyword>
<reference evidence="6 7" key="1">
    <citation type="submission" date="2018-10" db="EMBL/GenBank/DDBJ databases">
        <title>Butyricimonas faecalis sp. nov., isolated from human faeces and emended description of the genus Butyricimonas.</title>
        <authorList>
            <person name="Le Roy T."/>
            <person name="Van der Smissen P."/>
            <person name="Paquot A."/>
            <person name="Delzenne N."/>
            <person name="Muccioli G."/>
            <person name="Collet J.-F."/>
            <person name="Cani P.D."/>
        </authorList>
    </citation>
    <scope>NUCLEOTIDE SEQUENCE [LARGE SCALE GENOMIC DNA]</scope>
    <source>
        <strain evidence="6 7">H184</strain>
    </source>
</reference>
<dbReference type="InterPro" id="IPR008141">
    <property type="entry name" value="Ala_DH"/>
</dbReference>
<dbReference type="SMART" id="SM01002">
    <property type="entry name" value="AlaDh_PNT_C"/>
    <property type="match status" value="1"/>
</dbReference>